<name>K1SL04_9ZZZZ</name>
<dbReference type="PANTHER" id="PTHR30445:SF3">
    <property type="entry name" value="TRANSPORT PROTEIN YIDE-RELATED"/>
    <property type="match status" value="1"/>
</dbReference>
<dbReference type="InterPro" id="IPR036721">
    <property type="entry name" value="RCK_C_sf"/>
</dbReference>
<dbReference type="InterPro" id="IPR050144">
    <property type="entry name" value="AAE_transporter"/>
</dbReference>
<evidence type="ECO:0000256" key="1">
    <source>
        <dbReference type="SAM" id="Phobius"/>
    </source>
</evidence>
<feature type="domain" description="RCK C-terminal" evidence="2">
    <location>
        <begin position="63"/>
        <end position="147"/>
    </location>
</feature>
<dbReference type="PANTHER" id="PTHR30445">
    <property type="entry name" value="K(+)_H(+) ANTIPORTER SUBUNIT KHTT"/>
    <property type="match status" value="1"/>
</dbReference>
<dbReference type="GO" id="GO:0006813">
    <property type="term" value="P:potassium ion transport"/>
    <property type="evidence" value="ECO:0007669"/>
    <property type="project" value="InterPro"/>
</dbReference>
<proteinExistence type="predicted"/>
<gene>
    <name evidence="3" type="ORF">LEA_13940</name>
</gene>
<keyword evidence="1" id="KW-1133">Transmembrane helix</keyword>
<organism evidence="3">
    <name type="scientific">human gut metagenome</name>
    <dbReference type="NCBI Taxonomy" id="408170"/>
    <lineage>
        <taxon>unclassified sequences</taxon>
        <taxon>metagenomes</taxon>
        <taxon>organismal metagenomes</taxon>
    </lineage>
</organism>
<sequence length="195" mass="21593">KDTVKQIRYLLKRDFMVSKIIRNNGERQDEVVNGQTVIEEGDILQIVAHPTVEEPIIALLGEKVDVKDEEFSSELINRRILITKPGINGKSISQLQIRSNLGANITRVNRNGVDLIATPDLKLQLGDRVTVVGKELAIAHTEKVLGNQMKRLNYPNLIPIFLGIMLGCIVANIPFFIPGINENLRLGLTGGPLVT</sequence>
<feature type="transmembrane region" description="Helical" evidence="1">
    <location>
        <begin position="157"/>
        <end position="177"/>
    </location>
</feature>
<protein>
    <submittedName>
        <fullName evidence="3">Potassium uptake protein TrkA</fullName>
    </submittedName>
</protein>
<dbReference type="Pfam" id="PF02080">
    <property type="entry name" value="TrkA_C"/>
    <property type="match status" value="1"/>
</dbReference>
<dbReference type="SUPFAM" id="SSF116726">
    <property type="entry name" value="TrkA C-terminal domain-like"/>
    <property type="match status" value="1"/>
</dbReference>
<reference evidence="3" key="1">
    <citation type="journal article" date="2013" name="Environ. Microbiol.">
        <title>Microbiota from the distal guts of lean and obese adolescents exhibit partial functional redundancy besides clear differences in community structure.</title>
        <authorList>
            <person name="Ferrer M."/>
            <person name="Ruiz A."/>
            <person name="Lanza F."/>
            <person name="Haange S.B."/>
            <person name="Oberbach A."/>
            <person name="Till H."/>
            <person name="Bargiela R."/>
            <person name="Campoy C."/>
            <person name="Segura M.T."/>
            <person name="Richter M."/>
            <person name="von Bergen M."/>
            <person name="Seifert J."/>
            <person name="Suarez A."/>
        </authorList>
    </citation>
    <scope>NUCLEOTIDE SEQUENCE</scope>
</reference>
<feature type="non-terminal residue" evidence="3">
    <location>
        <position position="1"/>
    </location>
</feature>
<dbReference type="InterPro" id="IPR006037">
    <property type="entry name" value="RCK_C"/>
</dbReference>
<keyword evidence="1" id="KW-0812">Transmembrane</keyword>
<comment type="caution">
    <text evidence="3">The sequence shown here is derived from an EMBL/GenBank/DDBJ whole genome shotgun (WGS) entry which is preliminary data.</text>
</comment>
<dbReference type="PROSITE" id="PS51202">
    <property type="entry name" value="RCK_C"/>
    <property type="match status" value="1"/>
</dbReference>
<dbReference type="EMBL" id="AJWY01009470">
    <property type="protein sequence ID" value="EKC58278.1"/>
    <property type="molecule type" value="Genomic_DNA"/>
</dbReference>
<dbReference type="GO" id="GO:0008324">
    <property type="term" value="F:monoatomic cation transmembrane transporter activity"/>
    <property type="evidence" value="ECO:0007669"/>
    <property type="project" value="InterPro"/>
</dbReference>
<keyword evidence="1" id="KW-0472">Membrane</keyword>
<evidence type="ECO:0000313" key="3">
    <source>
        <dbReference type="EMBL" id="EKC58278.1"/>
    </source>
</evidence>
<accession>K1SL04</accession>
<dbReference type="Gene3D" id="3.30.70.1450">
    <property type="entry name" value="Regulator of K+ conductance, C-terminal domain"/>
    <property type="match status" value="1"/>
</dbReference>
<dbReference type="AlphaFoldDB" id="K1SL04"/>
<evidence type="ECO:0000259" key="2">
    <source>
        <dbReference type="PROSITE" id="PS51202"/>
    </source>
</evidence>